<dbReference type="EMBL" id="JARWAO010000001">
    <property type="protein sequence ID" value="MDR5895133.1"/>
    <property type="molecule type" value="Genomic_DNA"/>
</dbReference>
<dbReference type="PANTHER" id="PTHR42786:SF2">
    <property type="entry name" value="TRNA (CYTIDINE_URIDINE-2'-O-)-METHYLTRANSFERASE TRMJ"/>
    <property type="match status" value="1"/>
</dbReference>
<evidence type="ECO:0000256" key="1">
    <source>
        <dbReference type="ARBA" id="ARBA00007228"/>
    </source>
</evidence>
<name>A0ABU1GSX6_9GAMM</name>
<keyword evidence="5" id="KW-0963">Cytoplasm</keyword>
<dbReference type="InterPro" id="IPR029026">
    <property type="entry name" value="tRNA_m1G_MTases_N"/>
</dbReference>
<comment type="similarity">
    <text evidence="1">Belongs to the class IV-like SAM-binding methyltransferase superfamily. RNA methyltransferase TrmH family.</text>
</comment>
<protein>
    <recommendedName>
        <fullName evidence="5">tRNA (cytidine/uridine-2'-O-)-methyltransferase TrmJ</fullName>
        <ecNumber evidence="5">2.1.1.200</ecNumber>
    </recommendedName>
    <alternativeName>
        <fullName evidence="5">tRNA (cytidine(32)/uridine(32)-2'-O)-methyltransferase</fullName>
    </alternativeName>
    <alternativeName>
        <fullName evidence="5">tRNA Cm32/Um32 methyltransferase</fullName>
    </alternativeName>
</protein>
<dbReference type="InterPro" id="IPR001537">
    <property type="entry name" value="SpoU_MeTrfase"/>
</dbReference>
<dbReference type="InterPro" id="IPR029028">
    <property type="entry name" value="Alpha/beta_knot_MTases"/>
</dbReference>
<dbReference type="Proteomes" id="UP001269375">
    <property type="component" value="Unassembled WGS sequence"/>
</dbReference>
<evidence type="ECO:0000256" key="3">
    <source>
        <dbReference type="ARBA" id="ARBA00022679"/>
    </source>
</evidence>
<comment type="subcellular location">
    <subcellularLocation>
        <location evidence="5">Cytoplasm</location>
    </subcellularLocation>
</comment>
<evidence type="ECO:0000259" key="6">
    <source>
        <dbReference type="Pfam" id="PF00588"/>
    </source>
</evidence>
<gene>
    <name evidence="5" type="primary">trmJ</name>
    <name evidence="7" type="ORF">QC825_03445</name>
</gene>
<dbReference type="EC" id="2.1.1.200" evidence="5"/>
<evidence type="ECO:0000256" key="2">
    <source>
        <dbReference type="ARBA" id="ARBA00022603"/>
    </source>
</evidence>
<evidence type="ECO:0000256" key="5">
    <source>
        <dbReference type="RuleBase" id="RU362024"/>
    </source>
</evidence>
<comment type="catalytic activity">
    <reaction evidence="5">
        <text>cytidine(32) in tRNA + S-adenosyl-L-methionine = 2'-O-methylcytidine(32) in tRNA + S-adenosyl-L-homocysteine + H(+)</text>
        <dbReference type="Rhea" id="RHEA:42932"/>
        <dbReference type="Rhea" id="RHEA-COMP:10288"/>
        <dbReference type="Rhea" id="RHEA-COMP:10289"/>
        <dbReference type="ChEBI" id="CHEBI:15378"/>
        <dbReference type="ChEBI" id="CHEBI:57856"/>
        <dbReference type="ChEBI" id="CHEBI:59789"/>
        <dbReference type="ChEBI" id="CHEBI:74495"/>
        <dbReference type="ChEBI" id="CHEBI:82748"/>
        <dbReference type="EC" id="2.1.1.200"/>
    </reaction>
</comment>
<dbReference type="Gene3D" id="3.40.1280.10">
    <property type="match status" value="1"/>
</dbReference>
<comment type="caution">
    <text evidence="7">The sequence shown here is derived from an EMBL/GenBank/DDBJ whole genome shotgun (WGS) entry which is preliminary data.</text>
</comment>
<dbReference type="RefSeq" id="WP_251592065.1">
    <property type="nucleotide sequence ID" value="NZ_JAMLJI010000002.1"/>
</dbReference>
<reference evidence="7 8" key="1">
    <citation type="submission" date="2023-04" db="EMBL/GenBank/DDBJ databases">
        <title>A long-awaited taxogenomic arrangement of the family Halomonadaceae.</title>
        <authorList>
            <person name="De La Haba R."/>
            <person name="Chuvochina M."/>
            <person name="Wittouck S."/>
            <person name="Arahal D.R."/>
            <person name="Sanchez-Porro C."/>
            <person name="Hugenholtz P."/>
            <person name="Ventosa A."/>
        </authorList>
    </citation>
    <scope>NUCLEOTIDE SEQUENCE [LARGE SCALE GENOMIC DNA]</scope>
    <source>
        <strain evidence="7 8">DSM 22428</strain>
    </source>
</reference>
<organism evidence="7 8">
    <name type="scientific">Larsenimonas suaedae</name>
    <dbReference type="NCBI Taxonomy" id="1851019"/>
    <lineage>
        <taxon>Bacteria</taxon>
        <taxon>Pseudomonadati</taxon>
        <taxon>Pseudomonadota</taxon>
        <taxon>Gammaproteobacteria</taxon>
        <taxon>Oceanospirillales</taxon>
        <taxon>Halomonadaceae</taxon>
        <taxon>Larsenimonas</taxon>
    </lineage>
</organism>
<evidence type="ECO:0000313" key="8">
    <source>
        <dbReference type="Proteomes" id="UP001269375"/>
    </source>
</evidence>
<dbReference type="Gene3D" id="1.10.8.590">
    <property type="match status" value="1"/>
</dbReference>
<keyword evidence="4 5" id="KW-0949">S-adenosyl-L-methionine</keyword>
<feature type="domain" description="tRNA/rRNA methyltransferase SpoU type" evidence="6">
    <location>
        <begin position="5"/>
        <end position="160"/>
    </location>
</feature>
<dbReference type="PIRSF" id="PIRSF004808">
    <property type="entry name" value="LasT"/>
    <property type="match status" value="1"/>
</dbReference>
<accession>A0ABU1GSX6</accession>
<dbReference type="CDD" id="cd18093">
    <property type="entry name" value="SpoU-like_TrmJ"/>
    <property type="match status" value="1"/>
</dbReference>
<dbReference type="GO" id="GO:0032259">
    <property type="term" value="P:methylation"/>
    <property type="evidence" value="ECO:0007669"/>
    <property type="project" value="UniProtKB-KW"/>
</dbReference>
<keyword evidence="5" id="KW-0819">tRNA processing</keyword>
<sequence>MLDRIRIVLIGTGHPGNCGATARAMKTMGLDHLAFVTPRCDPFDEEAQARASGAEDILNSARMFESLDQAVQDCTLVVGCSARSRTLPWPMISPRELSRRLPSELKGRGDAPGKVAIVFGREDSGLSNDELQRCNQHVHIQANPGYSSLNLAAAVQVLCYECRQGWLEAESDPGNVALDETALEKAKGSETAHEKMPFGVTWDHPLASHDDLERFFTHLETSLTRSGFHRPDNPRQLMARLRRLYLRARLDTVEVNILRGMLTEFDKHTPND</sequence>
<dbReference type="GO" id="GO:0008168">
    <property type="term" value="F:methyltransferase activity"/>
    <property type="evidence" value="ECO:0007669"/>
    <property type="project" value="UniProtKB-KW"/>
</dbReference>
<dbReference type="NCBIfam" id="TIGR00050">
    <property type="entry name" value="rRNA_methyl_1"/>
    <property type="match status" value="1"/>
</dbReference>
<evidence type="ECO:0000313" key="7">
    <source>
        <dbReference type="EMBL" id="MDR5895133.1"/>
    </source>
</evidence>
<comment type="subunit">
    <text evidence="5">Homodimer.</text>
</comment>
<keyword evidence="2 5" id="KW-0489">Methyltransferase</keyword>
<keyword evidence="3" id="KW-0808">Transferase</keyword>
<proteinExistence type="inferred from homology"/>
<dbReference type="InterPro" id="IPR004384">
    <property type="entry name" value="RNA_MeTrfase_TrmJ/LasT"/>
</dbReference>
<dbReference type="PANTHER" id="PTHR42786">
    <property type="entry name" value="TRNA/RRNA METHYLTRANSFERASE"/>
    <property type="match status" value="1"/>
</dbReference>
<comment type="catalytic activity">
    <reaction evidence="5">
        <text>uridine(32) in tRNA + S-adenosyl-L-methionine = 2'-O-methyluridine(32) in tRNA + S-adenosyl-L-homocysteine + H(+)</text>
        <dbReference type="Rhea" id="RHEA:42936"/>
        <dbReference type="Rhea" id="RHEA-COMP:10107"/>
        <dbReference type="Rhea" id="RHEA-COMP:10290"/>
        <dbReference type="ChEBI" id="CHEBI:15378"/>
        <dbReference type="ChEBI" id="CHEBI:57856"/>
        <dbReference type="ChEBI" id="CHEBI:59789"/>
        <dbReference type="ChEBI" id="CHEBI:65315"/>
        <dbReference type="ChEBI" id="CHEBI:74478"/>
        <dbReference type="EC" id="2.1.1.200"/>
    </reaction>
</comment>
<dbReference type="SUPFAM" id="SSF75217">
    <property type="entry name" value="alpha/beta knot"/>
    <property type="match status" value="1"/>
</dbReference>
<comment type="function">
    <text evidence="5">Catalyzes the formation of 2'O-methylated cytidine (Cm32) or 2'O-methylated uridine (Um32) at position 32 in tRNA.</text>
</comment>
<keyword evidence="8" id="KW-1185">Reference proteome</keyword>
<evidence type="ECO:0000256" key="4">
    <source>
        <dbReference type="ARBA" id="ARBA00022691"/>
    </source>
</evidence>
<dbReference type="Pfam" id="PF00588">
    <property type="entry name" value="SpoU_methylase"/>
    <property type="match status" value="1"/>
</dbReference>